<evidence type="ECO:0000256" key="2">
    <source>
        <dbReference type="SAM" id="MobiDB-lite"/>
    </source>
</evidence>
<comment type="caution">
    <text evidence="3">The sequence shown here is derived from an EMBL/GenBank/DDBJ whole genome shotgun (WGS) entry which is preliminary data.</text>
</comment>
<keyword evidence="4" id="KW-1185">Reference proteome</keyword>
<feature type="region of interest" description="Disordered" evidence="2">
    <location>
        <begin position="1"/>
        <end position="32"/>
    </location>
</feature>
<sequence>MTSSSDSQLKSTGAKRKRGDSDTEDLSQEGRGIRFHEIPKSVGKILSSFDEAVALASQTVRDQLIPQVQEAVDSEISALQSAMQKAKELRLQNKLLMSDGAAKTAFIRDMEVSLADARQQAETFTTERDEARRVLLETQAQSERWVSENRRLKNDNEQLEKDVAALRKQLEKARHELAIEKKNASKAVAKANRSEKGLVALHSNMAQLLSSSTFELKMLQKDS</sequence>
<organism evidence="3 4">
    <name type="scientific">Mycena venus</name>
    <dbReference type="NCBI Taxonomy" id="2733690"/>
    <lineage>
        <taxon>Eukaryota</taxon>
        <taxon>Fungi</taxon>
        <taxon>Dikarya</taxon>
        <taxon>Basidiomycota</taxon>
        <taxon>Agaricomycotina</taxon>
        <taxon>Agaricomycetes</taxon>
        <taxon>Agaricomycetidae</taxon>
        <taxon>Agaricales</taxon>
        <taxon>Marasmiineae</taxon>
        <taxon>Mycenaceae</taxon>
        <taxon>Mycena</taxon>
    </lineage>
</organism>
<dbReference type="EMBL" id="JACAZI010000039">
    <property type="protein sequence ID" value="KAF7326972.1"/>
    <property type="molecule type" value="Genomic_DNA"/>
</dbReference>
<dbReference type="Proteomes" id="UP000620124">
    <property type="component" value="Unassembled WGS sequence"/>
</dbReference>
<evidence type="ECO:0000313" key="4">
    <source>
        <dbReference type="Proteomes" id="UP000620124"/>
    </source>
</evidence>
<evidence type="ECO:0000313" key="3">
    <source>
        <dbReference type="EMBL" id="KAF7326972.1"/>
    </source>
</evidence>
<dbReference type="AlphaFoldDB" id="A0A8H6WRE0"/>
<accession>A0A8H6WRE0</accession>
<gene>
    <name evidence="3" type="ORF">MVEN_02591400</name>
</gene>
<feature type="coiled-coil region" evidence="1">
    <location>
        <begin position="79"/>
        <end position="190"/>
    </location>
</feature>
<reference evidence="3" key="1">
    <citation type="submission" date="2020-05" db="EMBL/GenBank/DDBJ databases">
        <title>Mycena genomes resolve the evolution of fungal bioluminescence.</title>
        <authorList>
            <person name="Tsai I.J."/>
        </authorList>
    </citation>
    <scope>NUCLEOTIDE SEQUENCE</scope>
    <source>
        <strain evidence="3">CCC161011</strain>
    </source>
</reference>
<protein>
    <submittedName>
        <fullName evidence="3">Uncharacterized protein</fullName>
    </submittedName>
</protein>
<proteinExistence type="predicted"/>
<evidence type="ECO:0000256" key="1">
    <source>
        <dbReference type="SAM" id="Coils"/>
    </source>
</evidence>
<name>A0A8H6WRE0_9AGAR</name>
<keyword evidence="1" id="KW-0175">Coiled coil</keyword>
<feature type="compositionally biased region" description="Polar residues" evidence="2">
    <location>
        <begin position="1"/>
        <end position="11"/>
    </location>
</feature>